<dbReference type="AlphaFoldDB" id="A0A2P2MVY3"/>
<organism evidence="1">
    <name type="scientific">Rhizophora mucronata</name>
    <name type="common">Asiatic mangrove</name>
    <dbReference type="NCBI Taxonomy" id="61149"/>
    <lineage>
        <taxon>Eukaryota</taxon>
        <taxon>Viridiplantae</taxon>
        <taxon>Streptophyta</taxon>
        <taxon>Embryophyta</taxon>
        <taxon>Tracheophyta</taxon>
        <taxon>Spermatophyta</taxon>
        <taxon>Magnoliopsida</taxon>
        <taxon>eudicotyledons</taxon>
        <taxon>Gunneridae</taxon>
        <taxon>Pentapetalae</taxon>
        <taxon>rosids</taxon>
        <taxon>fabids</taxon>
        <taxon>Malpighiales</taxon>
        <taxon>Rhizophoraceae</taxon>
        <taxon>Rhizophora</taxon>
    </lineage>
</organism>
<name>A0A2P2MVY3_RHIMU</name>
<dbReference type="EMBL" id="GGEC01053884">
    <property type="protein sequence ID" value="MBX34368.1"/>
    <property type="molecule type" value="Transcribed_RNA"/>
</dbReference>
<accession>A0A2P2MVY3</accession>
<evidence type="ECO:0000313" key="1">
    <source>
        <dbReference type="EMBL" id="MBX34368.1"/>
    </source>
</evidence>
<protein>
    <submittedName>
        <fullName evidence="1">Uncharacterized protein</fullName>
    </submittedName>
</protein>
<reference evidence="1" key="1">
    <citation type="submission" date="2018-02" db="EMBL/GenBank/DDBJ databases">
        <title>Rhizophora mucronata_Transcriptome.</title>
        <authorList>
            <person name="Meera S.P."/>
            <person name="Sreeshan A."/>
            <person name="Augustine A."/>
        </authorList>
    </citation>
    <scope>NUCLEOTIDE SEQUENCE</scope>
    <source>
        <tissue evidence="1">Leaf</tissue>
    </source>
</reference>
<sequence>MVGSILSVQRQLLRGDWIPVLYILHGLRSCMLFGYSVKLCSI</sequence>
<proteinExistence type="predicted"/>